<keyword evidence="2" id="KW-1185">Reference proteome</keyword>
<name>A0ACB7VL98_DIOAL</name>
<comment type="caution">
    <text evidence="1">The sequence shown here is derived from an EMBL/GenBank/DDBJ whole genome shotgun (WGS) entry which is preliminary data.</text>
</comment>
<protein>
    <submittedName>
        <fullName evidence="1">Uncharacterized protein</fullName>
    </submittedName>
</protein>
<reference evidence="2" key="1">
    <citation type="journal article" date="2022" name="Nat. Commun.">
        <title>Chromosome evolution and the genetic basis of agronomically important traits in greater yam.</title>
        <authorList>
            <person name="Bredeson J.V."/>
            <person name="Lyons J.B."/>
            <person name="Oniyinde I.O."/>
            <person name="Okereke N.R."/>
            <person name="Kolade O."/>
            <person name="Nnabue I."/>
            <person name="Nwadili C.O."/>
            <person name="Hribova E."/>
            <person name="Parker M."/>
            <person name="Nwogha J."/>
            <person name="Shu S."/>
            <person name="Carlson J."/>
            <person name="Kariba R."/>
            <person name="Muthemba S."/>
            <person name="Knop K."/>
            <person name="Barton G.J."/>
            <person name="Sherwood A.V."/>
            <person name="Lopez-Montes A."/>
            <person name="Asiedu R."/>
            <person name="Jamnadass R."/>
            <person name="Muchugi A."/>
            <person name="Goodstein D."/>
            <person name="Egesi C.N."/>
            <person name="Featherston J."/>
            <person name="Asfaw A."/>
            <person name="Simpson G.G."/>
            <person name="Dolezel J."/>
            <person name="Hendre P.S."/>
            <person name="Van Deynze A."/>
            <person name="Kumar P.L."/>
            <person name="Obidiegwu J.E."/>
            <person name="Bhattacharjee R."/>
            <person name="Rokhsar D.S."/>
        </authorList>
    </citation>
    <scope>NUCLEOTIDE SEQUENCE [LARGE SCALE GENOMIC DNA]</scope>
    <source>
        <strain evidence="2">cv. TDa95/00328</strain>
    </source>
</reference>
<gene>
    <name evidence="1" type="ORF">IHE45_08G095900</name>
</gene>
<organism evidence="1 2">
    <name type="scientific">Dioscorea alata</name>
    <name type="common">Purple yam</name>
    <dbReference type="NCBI Taxonomy" id="55571"/>
    <lineage>
        <taxon>Eukaryota</taxon>
        <taxon>Viridiplantae</taxon>
        <taxon>Streptophyta</taxon>
        <taxon>Embryophyta</taxon>
        <taxon>Tracheophyta</taxon>
        <taxon>Spermatophyta</taxon>
        <taxon>Magnoliopsida</taxon>
        <taxon>Liliopsida</taxon>
        <taxon>Dioscoreales</taxon>
        <taxon>Dioscoreaceae</taxon>
        <taxon>Dioscorea</taxon>
    </lineage>
</organism>
<evidence type="ECO:0000313" key="1">
    <source>
        <dbReference type="EMBL" id="KAH7674787.1"/>
    </source>
</evidence>
<sequence length="42" mass="5044">MAMSTRIWRTRRRGSSITGENDTTTTSSARRESYMRKHYKEF</sequence>
<accession>A0ACB7VL98</accession>
<dbReference type="Proteomes" id="UP000827976">
    <property type="component" value="Chromosome 8"/>
</dbReference>
<dbReference type="EMBL" id="CM037018">
    <property type="protein sequence ID" value="KAH7674787.1"/>
    <property type="molecule type" value="Genomic_DNA"/>
</dbReference>
<proteinExistence type="predicted"/>
<evidence type="ECO:0000313" key="2">
    <source>
        <dbReference type="Proteomes" id="UP000827976"/>
    </source>
</evidence>